<dbReference type="InterPro" id="IPR046348">
    <property type="entry name" value="SIS_dom_sf"/>
</dbReference>
<keyword evidence="3 4" id="KW-0413">Isomerase</keyword>
<sequence length="110" mass="12470">MDAAALWKRYQDWLYYHEGLEIYVDVSRMSFDDAFAAQLAPRFEQAFEEMAALEGGAIANPDENRMVGHYWLRDPDLAPSENLKKNVTETLSAVKDFASKIRSGSIVPPN</sequence>
<dbReference type="PANTHER" id="PTHR11469">
    <property type="entry name" value="GLUCOSE-6-PHOSPHATE ISOMERASE"/>
    <property type="match status" value="1"/>
</dbReference>
<dbReference type="EMBL" id="QBMP01000084">
    <property type="protein sequence ID" value="PZO55869.1"/>
    <property type="molecule type" value="Genomic_DNA"/>
</dbReference>
<comment type="caution">
    <text evidence="4">The sequence shown here is derived from an EMBL/GenBank/DDBJ whole genome shotgun (WGS) entry which is preliminary data.</text>
</comment>
<evidence type="ECO:0000256" key="3">
    <source>
        <dbReference type="ARBA" id="ARBA00023235"/>
    </source>
</evidence>
<dbReference type="Gene3D" id="3.40.50.10490">
    <property type="entry name" value="Glucose-6-phosphate isomerase like protein, domain 1"/>
    <property type="match status" value="1"/>
</dbReference>
<gene>
    <name evidence="4" type="primary">pgi</name>
    <name evidence="4" type="ORF">DCF15_09710</name>
</gene>
<feature type="non-terminal residue" evidence="4">
    <location>
        <position position="110"/>
    </location>
</feature>
<name>A0A2W4XNC3_9CYAN</name>
<dbReference type="GO" id="GO:0004347">
    <property type="term" value="F:glucose-6-phosphate isomerase activity"/>
    <property type="evidence" value="ECO:0007669"/>
    <property type="project" value="UniProtKB-EC"/>
</dbReference>
<dbReference type="PROSITE" id="PS51463">
    <property type="entry name" value="P_GLUCOSE_ISOMERASE_3"/>
    <property type="match status" value="1"/>
</dbReference>
<dbReference type="GO" id="GO:0051156">
    <property type="term" value="P:glucose 6-phosphate metabolic process"/>
    <property type="evidence" value="ECO:0007669"/>
    <property type="project" value="TreeGrafter"/>
</dbReference>
<dbReference type="SUPFAM" id="SSF53697">
    <property type="entry name" value="SIS domain"/>
    <property type="match status" value="1"/>
</dbReference>
<evidence type="ECO:0000256" key="2">
    <source>
        <dbReference type="ARBA" id="ARBA00023152"/>
    </source>
</evidence>
<dbReference type="Proteomes" id="UP000249794">
    <property type="component" value="Unassembled WGS sequence"/>
</dbReference>
<evidence type="ECO:0000313" key="5">
    <source>
        <dbReference type="Proteomes" id="UP000249794"/>
    </source>
</evidence>
<evidence type="ECO:0000256" key="1">
    <source>
        <dbReference type="ARBA" id="ARBA00022432"/>
    </source>
</evidence>
<dbReference type="GO" id="GO:0006096">
    <property type="term" value="P:glycolytic process"/>
    <property type="evidence" value="ECO:0007669"/>
    <property type="project" value="UniProtKB-KW"/>
</dbReference>
<proteinExistence type="predicted"/>
<accession>A0A2W4XNC3</accession>
<dbReference type="PANTHER" id="PTHR11469:SF1">
    <property type="entry name" value="GLUCOSE-6-PHOSPHATE ISOMERASE"/>
    <property type="match status" value="1"/>
</dbReference>
<dbReference type="AlphaFoldDB" id="A0A2W4XNC3"/>
<dbReference type="EC" id="5.3.1.9" evidence="4"/>
<keyword evidence="2" id="KW-0324">Glycolysis</keyword>
<keyword evidence="1" id="KW-0312">Gluconeogenesis</keyword>
<dbReference type="GO" id="GO:0006094">
    <property type="term" value="P:gluconeogenesis"/>
    <property type="evidence" value="ECO:0007669"/>
    <property type="project" value="UniProtKB-KW"/>
</dbReference>
<protein>
    <submittedName>
        <fullName evidence="4">Glucose-6-phosphate isomerase</fullName>
        <ecNumber evidence="4">5.3.1.9</ecNumber>
    </submittedName>
</protein>
<evidence type="ECO:0000313" key="4">
    <source>
        <dbReference type="EMBL" id="PZO55869.1"/>
    </source>
</evidence>
<dbReference type="GO" id="GO:0005829">
    <property type="term" value="C:cytosol"/>
    <property type="evidence" value="ECO:0007669"/>
    <property type="project" value="TreeGrafter"/>
</dbReference>
<organism evidence="4 5">
    <name type="scientific">Phormidesmis priestleyi</name>
    <dbReference type="NCBI Taxonomy" id="268141"/>
    <lineage>
        <taxon>Bacteria</taxon>
        <taxon>Bacillati</taxon>
        <taxon>Cyanobacteriota</taxon>
        <taxon>Cyanophyceae</taxon>
        <taxon>Leptolyngbyales</taxon>
        <taxon>Leptolyngbyaceae</taxon>
        <taxon>Phormidesmis</taxon>
    </lineage>
</organism>
<dbReference type="GO" id="GO:0097367">
    <property type="term" value="F:carbohydrate derivative binding"/>
    <property type="evidence" value="ECO:0007669"/>
    <property type="project" value="InterPro"/>
</dbReference>
<reference evidence="4 5" key="2">
    <citation type="submission" date="2018-06" db="EMBL/GenBank/DDBJ databases">
        <title>Metagenomic assembly of (sub)arctic Cyanobacteria and their associated microbiome from non-axenic cultures.</title>
        <authorList>
            <person name="Baurain D."/>
        </authorList>
    </citation>
    <scope>NUCLEOTIDE SEQUENCE [LARGE SCALE GENOMIC DNA]</scope>
    <source>
        <strain evidence="4">ULC027bin1</strain>
    </source>
</reference>
<reference evidence="5" key="1">
    <citation type="submission" date="2018-04" db="EMBL/GenBank/DDBJ databases">
        <authorList>
            <person name="Cornet L."/>
        </authorList>
    </citation>
    <scope>NUCLEOTIDE SEQUENCE [LARGE SCALE GENOMIC DNA]</scope>
</reference>
<dbReference type="InterPro" id="IPR001672">
    <property type="entry name" value="G6P_Isomerase"/>
</dbReference>
<dbReference type="GO" id="GO:0048029">
    <property type="term" value="F:monosaccharide binding"/>
    <property type="evidence" value="ECO:0007669"/>
    <property type="project" value="TreeGrafter"/>
</dbReference>